<dbReference type="SUPFAM" id="SSF63380">
    <property type="entry name" value="Riboflavin synthase domain-like"/>
    <property type="match status" value="1"/>
</dbReference>
<dbReference type="InterPro" id="IPR023173">
    <property type="entry name" value="NADPH_Cyt_P450_Rdtase_alpha"/>
</dbReference>
<evidence type="ECO:0000256" key="7">
    <source>
        <dbReference type="ARBA" id="ARBA00022857"/>
    </source>
</evidence>
<dbReference type="NCBIfam" id="TIGR01931">
    <property type="entry name" value="cysJ"/>
    <property type="match status" value="1"/>
</dbReference>
<dbReference type="InterPro" id="IPR017927">
    <property type="entry name" value="FAD-bd_FR_type"/>
</dbReference>
<feature type="binding site" evidence="12">
    <location>
        <begin position="114"/>
        <end position="117"/>
    </location>
    <ligand>
        <name>FMN</name>
        <dbReference type="ChEBI" id="CHEBI:58210"/>
    </ligand>
</feature>
<dbReference type="PIRSF" id="PIRSF000207">
    <property type="entry name" value="SiR-FP_CysJ"/>
    <property type="match status" value="1"/>
</dbReference>
<dbReference type="RefSeq" id="WP_189510708.1">
    <property type="nucleotide sequence ID" value="NZ_BMXG01000001.1"/>
</dbReference>
<dbReference type="InterPro" id="IPR017938">
    <property type="entry name" value="Riboflavin_synthase-like_b-brl"/>
</dbReference>
<dbReference type="PRINTS" id="PR00369">
    <property type="entry name" value="FLAVODOXIN"/>
</dbReference>
<dbReference type="SUPFAM" id="SSF52343">
    <property type="entry name" value="Ferredoxin reductase-like, C-terminal NADP-linked domain"/>
    <property type="match status" value="1"/>
</dbReference>
<dbReference type="Gene3D" id="3.40.50.80">
    <property type="entry name" value="Nucleotide-binding domain of ferredoxin-NADP reductase (FNR) module"/>
    <property type="match status" value="1"/>
</dbReference>
<feature type="binding site" evidence="12">
    <location>
        <position position="406"/>
    </location>
    <ligand>
        <name>FAD</name>
        <dbReference type="ChEBI" id="CHEBI:57692"/>
    </ligand>
</feature>
<keyword evidence="10" id="KW-0198">Cysteine biosynthesis</keyword>
<feature type="binding site" evidence="12">
    <location>
        <position position="557"/>
    </location>
    <ligand>
        <name>NADP(+)</name>
        <dbReference type="ChEBI" id="CHEBI:58349"/>
    </ligand>
</feature>
<feature type="binding site" evidence="12">
    <location>
        <position position="595"/>
    </location>
    <ligand>
        <name>FAD</name>
        <dbReference type="ChEBI" id="CHEBI:57692"/>
    </ligand>
</feature>
<dbReference type="Pfam" id="PF00667">
    <property type="entry name" value="FAD_binding_1"/>
    <property type="match status" value="1"/>
</dbReference>
<feature type="binding site" evidence="12">
    <location>
        <begin position="521"/>
        <end position="525"/>
    </location>
    <ligand>
        <name>NADP(+)</name>
        <dbReference type="ChEBI" id="CHEBI:58349"/>
    </ligand>
</feature>
<proteinExistence type="predicted"/>
<evidence type="ECO:0000256" key="3">
    <source>
        <dbReference type="ARBA" id="ARBA00022605"/>
    </source>
</evidence>
<dbReference type="GO" id="GO:0005829">
    <property type="term" value="C:cytosol"/>
    <property type="evidence" value="ECO:0007669"/>
    <property type="project" value="TreeGrafter"/>
</dbReference>
<dbReference type="InterPro" id="IPR001433">
    <property type="entry name" value="OxRdtase_FAD/NAD-bd"/>
</dbReference>
<keyword evidence="5 12" id="KW-0288">FMN</keyword>
<dbReference type="InterPro" id="IPR001094">
    <property type="entry name" value="Flavdoxin-like"/>
</dbReference>
<feature type="binding site" evidence="12">
    <location>
        <begin position="515"/>
        <end position="516"/>
    </location>
    <ligand>
        <name>NADP(+)</name>
        <dbReference type="ChEBI" id="CHEBI:58349"/>
    </ligand>
</feature>
<dbReference type="InterPro" id="IPR039261">
    <property type="entry name" value="FNR_nucleotide-bd"/>
</dbReference>
<keyword evidence="8" id="KW-0249">Electron transport</keyword>
<reference evidence="15" key="2">
    <citation type="submission" date="2020-09" db="EMBL/GenBank/DDBJ databases">
        <authorList>
            <person name="Sun Q."/>
            <person name="Kim S."/>
        </authorList>
    </citation>
    <scope>NUCLEOTIDE SEQUENCE</scope>
    <source>
        <strain evidence="15">KCTC 12870</strain>
    </source>
</reference>
<reference evidence="15" key="1">
    <citation type="journal article" date="2014" name="Int. J. Syst. Evol. Microbiol.">
        <title>Complete genome sequence of Corynebacterium casei LMG S-19264T (=DSM 44701T), isolated from a smear-ripened cheese.</title>
        <authorList>
            <consortium name="US DOE Joint Genome Institute (JGI-PGF)"/>
            <person name="Walter F."/>
            <person name="Albersmeier A."/>
            <person name="Kalinowski J."/>
            <person name="Ruckert C."/>
        </authorList>
    </citation>
    <scope>NUCLEOTIDE SEQUENCE</scope>
    <source>
        <strain evidence="15">KCTC 12870</strain>
    </source>
</reference>
<feature type="binding site" evidence="12">
    <location>
        <position position="318"/>
    </location>
    <ligand>
        <name>FAD</name>
        <dbReference type="ChEBI" id="CHEBI:57692"/>
    </ligand>
</feature>
<evidence type="ECO:0000256" key="8">
    <source>
        <dbReference type="ARBA" id="ARBA00022982"/>
    </source>
</evidence>
<evidence type="ECO:0000256" key="4">
    <source>
        <dbReference type="ARBA" id="ARBA00022630"/>
    </source>
</evidence>
<protein>
    <recommendedName>
        <fullName evidence="1">assimilatory sulfite reductase (NADPH)</fullName>
        <ecNumber evidence="1">1.8.1.2</ecNumber>
    </recommendedName>
</protein>
<keyword evidence="7 12" id="KW-0521">NADP</keyword>
<evidence type="ECO:0000256" key="2">
    <source>
        <dbReference type="ARBA" id="ARBA00022448"/>
    </source>
</evidence>
<evidence type="ECO:0000259" key="13">
    <source>
        <dbReference type="PROSITE" id="PS50902"/>
    </source>
</evidence>
<sequence>MIIPSHAPFSEPQRNTLNQILPTLSDQQTTWLSGFLAGAQSSASGPSAAAAAPAAPSSIPLTILYGTESGNCEELAAQAKKAAAAKGFAAKTLDMGDIKAADLAKVKNLLVIVSTWGDGEPPDRAVIFYEQIMGDQAPKLDQTHFSVLALGDTSYEKFCQIGKDFDARLEALGAKRFHPRTDCDLDYEGPFKKWLDGALQNLGSLAAPVAPVVSNGSAPSAPAIEYGKKNHFPSELKERVLLNGRGSIKETIHLELSLAGSGLTYDAGDALAVVPSNCPEDITAVIEAGRFKADDIVPAPDGSDGPLNEVLAQYYDITGLTKNIVKKYNELAKSDVLTAMLGDKEKLQSYLWGRQVCDLLTDYPIGLPAKEFVNLLRKMPPRLYSIASSMKAHPDEVHLTVAAVRYDAHGRARKGVASTYLADRVAIGETIPVYTHHNKNFKLPANSDTPIIMIGPGTGIAPFRSFIEDRAADGAKGKNWLFFGDQRFSYDFLYQLEWQDYLKDGLLTKLNTAFSRDQPQKIYVQQRMIEEGKGIYDWLQDGAHFYVCGDASRMAHDVNEALITIYQTHGGQSREDAEATVKQLQKDKRYQRDVY</sequence>
<dbReference type="FunFam" id="3.40.50.80:FF:000001">
    <property type="entry name" value="NADPH--cytochrome P450 reductase 1"/>
    <property type="match status" value="1"/>
</dbReference>
<evidence type="ECO:0000256" key="9">
    <source>
        <dbReference type="ARBA" id="ARBA00023002"/>
    </source>
</evidence>
<evidence type="ECO:0000256" key="1">
    <source>
        <dbReference type="ARBA" id="ARBA00012604"/>
    </source>
</evidence>
<keyword evidence="6 12" id="KW-0274">FAD</keyword>
<dbReference type="Proteomes" id="UP000642829">
    <property type="component" value="Unassembled WGS sequence"/>
</dbReference>
<feature type="binding site" evidence="12">
    <location>
        <begin position="382"/>
        <end position="385"/>
    </location>
    <ligand>
        <name>FAD</name>
        <dbReference type="ChEBI" id="CHEBI:57692"/>
    </ligand>
</feature>
<gene>
    <name evidence="15" type="primary">cysJ</name>
    <name evidence="15" type="ORF">GCM10007047_01060</name>
</gene>
<keyword evidence="4" id="KW-0285">Flavoprotein</keyword>
<organism evidence="15 16">
    <name type="scientific">Cerasicoccus arenae</name>
    <dbReference type="NCBI Taxonomy" id="424488"/>
    <lineage>
        <taxon>Bacteria</taxon>
        <taxon>Pseudomonadati</taxon>
        <taxon>Verrucomicrobiota</taxon>
        <taxon>Opitutia</taxon>
        <taxon>Puniceicoccales</taxon>
        <taxon>Cerasicoccaceae</taxon>
        <taxon>Cerasicoccus</taxon>
    </lineage>
</organism>
<keyword evidence="9" id="KW-0560">Oxidoreductase</keyword>
<dbReference type="InterPro" id="IPR001709">
    <property type="entry name" value="Flavoprot_Pyr_Nucl_cyt_Rdtase"/>
</dbReference>
<feature type="binding site" evidence="12">
    <location>
        <begin position="150"/>
        <end position="159"/>
    </location>
    <ligand>
        <name>FMN</name>
        <dbReference type="ChEBI" id="CHEBI:58210"/>
    </ligand>
</feature>
<keyword evidence="16" id="KW-1185">Reference proteome</keyword>
<dbReference type="PANTHER" id="PTHR19384">
    <property type="entry name" value="NITRIC OXIDE SYNTHASE-RELATED"/>
    <property type="match status" value="1"/>
</dbReference>
<evidence type="ECO:0000256" key="12">
    <source>
        <dbReference type="PIRSR" id="PIRSR000207-1"/>
    </source>
</evidence>
<dbReference type="InterPro" id="IPR010199">
    <property type="entry name" value="CysJ"/>
</dbReference>
<evidence type="ECO:0000259" key="14">
    <source>
        <dbReference type="PROSITE" id="PS51384"/>
    </source>
</evidence>
<dbReference type="EC" id="1.8.1.2" evidence="1"/>
<accession>A0A8J3D942</accession>
<comment type="catalytic activity">
    <reaction evidence="11">
        <text>hydrogen sulfide + 3 NADP(+) + 3 H2O = sulfite + 3 NADPH + 4 H(+)</text>
        <dbReference type="Rhea" id="RHEA:13801"/>
        <dbReference type="ChEBI" id="CHEBI:15377"/>
        <dbReference type="ChEBI" id="CHEBI:15378"/>
        <dbReference type="ChEBI" id="CHEBI:17359"/>
        <dbReference type="ChEBI" id="CHEBI:29919"/>
        <dbReference type="ChEBI" id="CHEBI:57783"/>
        <dbReference type="ChEBI" id="CHEBI:58349"/>
        <dbReference type="EC" id="1.8.1.2"/>
    </reaction>
</comment>
<dbReference type="CDD" id="cd06199">
    <property type="entry name" value="SiR"/>
    <property type="match status" value="1"/>
</dbReference>
<evidence type="ECO:0000313" key="15">
    <source>
        <dbReference type="EMBL" id="GHB90209.1"/>
    </source>
</evidence>
<feature type="binding site" evidence="12">
    <location>
        <begin position="400"/>
        <end position="402"/>
    </location>
    <ligand>
        <name>FAD</name>
        <dbReference type="ChEBI" id="CHEBI:57692"/>
    </ligand>
</feature>
<dbReference type="Gene3D" id="3.40.50.360">
    <property type="match status" value="1"/>
</dbReference>
<dbReference type="EMBL" id="BMXG01000001">
    <property type="protein sequence ID" value="GHB90209.1"/>
    <property type="molecule type" value="Genomic_DNA"/>
</dbReference>
<dbReference type="InterPro" id="IPR029039">
    <property type="entry name" value="Flavoprotein-like_sf"/>
</dbReference>
<evidence type="ECO:0000256" key="11">
    <source>
        <dbReference type="ARBA" id="ARBA00052219"/>
    </source>
</evidence>
<feature type="domain" description="Flavodoxin-like" evidence="13">
    <location>
        <begin position="61"/>
        <end position="199"/>
    </location>
</feature>
<comment type="cofactor">
    <cofactor evidence="12">
        <name>FMN</name>
        <dbReference type="ChEBI" id="CHEBI:58210"/>
    </cofactor>
    <text evidence="12">Binds 1 FMN per subunit.</text>
</comment>
<name>A0A8J3D942_9BACT</name>
<dbReference type="Gene3D" id="1.20.990.10">
    <property type="entry name" value="NADPH-cytochrome p450 Reductase, Chain A, domain 3"/>
    <property type="match status" value="1"/>
</dbReference>
<dbReference type="GO" id="GO:0004783">
    <property type="term" value="F:sulfite reductase (NADPH) activity"/>
    <property type="evidence" value="ECO:0007669"/>
    <property type="project" value="UniProtKB-EC"/>
</dbReference>
<dbReference type="PRINTS" id="PR00371">
    <property type="entry name" value="FPNCR"/>
</dbReference>
<evidence type="ECO:0000256" key="10">
    <source>
        <dbReference type="ARBA" id="ARBA00023192"/>
    </source>
</evidence>
<dbReference type="InterPro" id="IPR003097">
    <property type="entry name" value="CysJ-like_FAD-binding"/>
</dbReference>
<feature type="binding site" evidence="12">
    <location>
        <begin position="415"/>
        <end position="418"/>
    </location>
    <ligand>
        <name>FAD</name>
        <dbReference type="ChEBI" id="CHEBI:57692"/>
    </ligand>
</feature>
<evidence type="ECO:0000256" key="5">
    <source>
        <dbReference type="ARBA" id="ARBA00022643"/>
    </source>
</evidence>
<dbReference type="SUPFAM" id="SSF52218">
    <property type="entry name" value="Flavoproteins"/>
    <property type="match status" value="1"/>
</dbReference>
<dbReference type="GO" id="GO:0010181">
    <property type="term" value="F:FMN binding"/>
    <property type="evidence" value="ECO:0007669"/>
    <property type="project" value="InterPro"/>
</dbReference>
<evidence type="ECO:0000313" key="16">
    <source>
        <dbReference type="Proteomes" id="UP000642829"/>
    </source>
</evidence>
<dbReference type="PROSITE" id="PS51384">
    <property type="entry name" value="FAD_FR"/>
    <property type="match status" value="1"/>
</dbReference>
<dbReference type="Pfam" id="PF00258">
    <property type="entry name" value="Flavodoxin_1"/>
    <property type="match status" value="1"/>
</dbReference>
<comment type="caution">
    <text evidence="15">The sequence shown here is derived from an EMBL/GenBank/DDBJ whole genome shotgun (WGS) entry which is preliminary data.</text>
</comment>
<dbReference type="InterPro" id="IPR008254">
    <property type="entry name" value="Flavodoxin/NO_synth"/>
</dbReference>
<evidence type="ECO:0000256" key="6">
    <source>
        <dbReference type="ARBA" id="ARBA00022827"/>
    </source>
</evidence>
<dbReference type="PANTHER" id="PTHR19384:SF128">
    <property type="entry name" value="NADPH OXIDOREDUCTASE A"/>
    <property type="match status" value="1"/>
</dbReference>
<dbReference type="Pfam" id="PF00175">
    <property type="entry name" value="NAD_binding_1"/>
    <property type="match status" value="1"/>
</dbReference>
<feature type="domain" description="FAD-binding FR-type" evidence="14">
    <location>
        <begin position="229"/>
        <end position="444"/>
    </location>
</feature>
<dbReference type="PROSITE" id="PS50902">
    <property type="entry name" value="FLAVODOXIN_LIKE"/>
    <property type="match status" value="1"/>
</dbReference>
<comment type="cofactor">
    <cofactor evidence="12">
        <name>FAD</name>
        <dbReference type="ChEBI" id="CHEBI:57692"/>
    </cofactor>
    <text evidence="12">Binds 1 FAD per subunit.</text>
</comment>
<dbReference type="Gene3D" id="2.40.30.10">
    <property type="entry name" value="Translation factors"/>
    <property type="match status" value="1"/>
</dbReference>
<dbReference type="AlphaFoldDB" id="A0A8J3D942"/>
<dbReference type="GO" id="GO:0050660">
    <property type="term" value="F:flavin adenine dinucleotide binding"/>
    <property type="evidence" value="ECO:0007669"/>
    <property type="project" value="InterPro"/>
</dbReference>
<keyword evidence="2" id="KW-0813">Transport</keyword>
<keyword evidence="3" id="KW-0028">Amino-acid biosynthesis</keyword>
<dbReference type="GO" id="GO:0019344">
    <property type="term" value="P:cysteine biosynthetic process"/>
    <property type="evidence" value="ECO:0007669"/>
    <property type="project" value="UniProtKB-KW"/>
</dbReference>